<accession>A0ABN9QP22</accession>
<dbReference type="Proteomes" id="UP001189429">
    <property type="component" value="Unassembled WGS sequence"/>
</dbReference>
<protein>
    <submittedName>
        <fullName evidence="2">Uncharacterized protein</fullName>
    </submittedName>
</protein>
<gene>
    <name evidence="2" type="ORF">PCOR1329_LOCUS13639</name>
</gene>
<evidence type="ECO:0000256" key="1">
    <source>
        <dbReference type="SAM" id="Phobius"/>
    </source>
</evidence>
<keyword evidence="3" id="KW-1185">Reference proteome</keyword>
<evidence type="ECO:0000313" key="3">
    <source>
        <dbReference type="Proteomes" id="UP001189429"/>
    </source>
</evidence>
<keyword evidence="1" id="KW-0812">Transmembrane</keyword>
<evidence type="ECO:0000313" key="2">
    <source>
        <dbReference type="EMBL" id="CAK0807905.1"/>
    </source>
</evidence>
<keyword evidence="1" id="KW-0472">Membrane</keyword>
<sequence>MCSALSVPRARVLVPAATACAGAAALAFLAWRHRRQQCAASGGAAAAGGRWGASGLSGFSPEEEVQRCDRLEEIASRLRSLGGNSLRGHTMGGPSGRGALPRLSDLLAEYRGALADDAARLVVGGLGGDDLRRASRAIRDAIAADRDRHLVLEVGAGRGVAELDAVAAALSDVVGRYRREAAGRLGADPDTLEGWARDRAAAWERFKEHMRQCLKAANPWVAYD</sequence>
<reference evidence="2" key="1">
    <citation type="submission" date="2023-10" db="EMBL/GenBank/DDBJ databases">
        <authorList>
            <person name="Chen Y."/>
            <person name="Shah S."/>
            <person name="Dougan E. K."/>
            <person name="Thang M."/>
            <person name="Chan C."/>
        </authorList>
    </citation>
    <scope>NUCLEOTIDE SEQUENCE [LARGE SCALE GENOMIC DNA]</scope>
</reference>
<keyword evidence="1" id="KW-1133">Transmembrane helix</keyword>
<proteinExistence type="predicted"/>
<name>A0ABN9QP22_9DINO</name>
<feature type="transmembrane region" description="Helical" evidence="1">
    <location>
        <begin position="12"/>
        <end position="31"/>
    </location>
</feature>
<comment type="caution">
    <text evidence="2">The sequence shown here is derived from an EMBL/GenBank/DDBJ whole genome shotgun (WGS) entry which is preliminary data.</text>
</comment>
<organism evidence="2 3">
    <name type="scientific">Prorocentrum cordatum</name>
    <dbReference type="NCBI Taxonomy" id="2364126"/>
    <lineage>
        <taxon>Eukaryota</taxon>
        <taxon>Sar</taxon>
        <taxon>Alveolata</taxon>
        <taxon>Dinophyceae</taxon>
        <taxon>Prorocentrales</taxon>
        <taxon>Prorocentraceae</taxon>
        <taxon>Prorocentrum</taxon>
    </lineage>
</organism>
<dbReference type="EMBL" id="CAUYUJ010004036">
    <property type="protein sequence ID" value="CAK0807905.1"/>
    <property type="molecule type" value="Genomic_DNA"/>
</dbReference>